<reference evidence="2" key="1">
    <citation type="submission" date="2017-09" db="EMBL/GenBank/DDBJ databases">
        <title>Depth-based differentiation of microbial function through sediment-hosted aquifers and enrichment of novel symbionts in the deep terrestrial subsurface.</title>
        <authorList>
            <person name="Probst A.J."/>
            <person name="Ladd B."/>
            <person name="Jarett J.K."/>
            <person name="Geller-Mcgrath D.E."/>
            <person name="Sieber C.M.K."/>
            <person name="Emerson J.B."/>
            <person name="Anantharaman K."/>
            <person name="Thomas B.C."/>
            <person name="Malmstrom R."/>
            <person name="Stieglmeier M."/>
            <person name="Klingl A."/>
            <person name="Woyke T."/>
            <person name="Ryan C.M."/>
            <person name="Banfield J.F."/>
        </authorList>
    </citation>
    <scope>NUCLEOTIDE SEQUENCE [LARGE SCALE GENOMIC DNA]</scope>
</reference>
<dbReference type="EMBL" id="PFLF01000105">
    <property type="protein sequence ID" value="PIY68620.1"/>
    <property type="molecule type" value="Genomic_DNA"/>
</dbReference>
<protein>
    <submittedName>
        <fullName evidence="1">Uncharacterized protein</fullName>
    </submittedName>
</protein>
<gene>
    <name evidence="1" type="ORF">COY90_04900</name>
</gene>
<feature type="non-terminal residue" evidence="1">
    <location>
        <position position="80"/>
    </location>
</feature>
<proteinExistence type="predicted"/>
<organism evidence="1 2">
    <name type="scientific">Candidatus Roizmanbacteria bacterium CG_4_10_14_0_8_um_filter_39_9</name>
    <dbReference type="NCBI Taxonomy" id="1974829"/>
    <lineage>
        <taxon>Bacteria</taxon>
        <taxon>Candidatus Roizmaniibacteriota</taxon>
    </lineage>
</organism>
<accession>A0A2M7QCM3</accession>
<dbReference type="AlphaFoldDB" id="A0A2M7QCM3"/>
<comment type="caution">
    <text evidence="1">The sequence shown here is derived from an EMBL/GenBank/DDBJ whole genome shotgun (WGS) entry which is preliminary data.</text>
</comment>
<sequence>MDDLLKLRQMLLKKTLVVNRPKTRGDLYQFLGNTKEERTNSLMKKILGENAPENKRKLFEYIVEFWERSTIEVPYKAPGF</sequence>
<evidence type="ECO:0000313" key="2">
    <source>
        <dbReference type="Proteomes" id="UP000230108"/>
    </source>
</evidence>
<dbReference type="Proteomes" id="UP000230108">
    <property type="component" value="Unassembled WGS sequence"/>
</dbReference>
<name>A0A2M7QCM3_9BACT</name>
<evidence type="ECO:0000313" key="1">
    <source>
        <dbReference type="EMBL" id="PIY68620.1"/>
    </source>
</evidence>